<dbReference type="EMBL" id="BTSX01000004">
    <property type="protein sequence ID" value="GMS91906.1"/>
    <property type="molecule type" value="Genomic_DNA"/>
</dbReference>
<sequence>MGDSVSDFEQPRMVDKKKFNIKGPICSSGDDGVVDAAPPTKQAKIEEEGSTTIRNAEGDEMIEIGKMKFATVRSFKGQTYVDIREYYMDKTSGEMRPGKKGISLNVEQYDNFKKAIGDIDKKLAKA</sequence>
<keyword evidence="9" id="KW-1185">Reference proteome</keyword>
<dbReference type="AlphaFoldDB" id="A0AAV5T8M6"/>
<evidence type="ECO:0000256" key="6">
    <source>
        <dbReference type="ARBA" id="ARBA00023242"/>
    </source>
</evidence>
<dbReference type="InterPro" id="IPR009044">
    <property type="entry name" value="ssDNA-bd_transcriptional_reg"/>
</dbReference>
<dbReference type="InterPro" id="IPR045125">
    <property type="entry name" value="Sub1/Tcp4-like"/>
</dbReference>
<feature type="domain" description="Transcriptional coactivator p15 (PC4) C-terminal" evidence="7">
    <location>
        <begin position="63"/>
        <end position="115"/>
    </location>
</feature>
<dbReference type="Pfam" id="PF02229">
    <property type="entry name" value="PC4"/>
    <property type="match status" value="1"/>
</dbReference>
<evidence type="ECO:0000313" key="8">
    <source>
        <dbReference type="EMBL" id="GMS91906.1"/>
    </source>
</evidence>
<comment type="caution">
    <text evidence="8">The sequence shown here is derived from an EMBL/GenBank/DDBJ whole genome shotgun (WGS) entry which is preliminary data.</text>
</comment>
<keyword evidence="4" id="KW-0238">DNA-binding</keyword>
<dbReference type="GO" id="GO:0003677">
    <property type="term" value="F:DNA binding"/>
    <property type="evidence" value="ECO:0007669"/>
    <property type="project" value="UniProtKB-KW"/>
</dbReference>
<reference evidence="8" key="1">
    <citation type="submission" date="2023-10" db="EMBL/GenBank/DDBJ databases">
        <title>Genome assembly of Pristionchus species.</title>
        <authorList>
            <person name="Yoshida K."/>
            <person name="Sommer R.J."/>
        </authorList>
    </citation>
    <scope>NUCLEOTIDE SEQUENCE</scope>
    <source>
        <strain evidence="8">RS0144</strain>
    </source>
</reference>
<dbReference type="PANTHER" id="PTHR13215">
    <property type="entry name" value="RNA POLYMERASE II TRANSCRIPTIONAL COACTIVATOR"/>
    <property type="match status" value="1"/>
</dbReference>
<keyword evidence="5" id="KW-0804">Transcription</keyword>
<dbReference type="SUPFAM" id="SSF54447">
    <property type="entry name" value="ssDNA-binding transcriptional regulator domain"/>
    <property type="match status" value="1"/>
</dbReference>
<accession>A0AAV5T8M6</accession>
<dbReference type="GO" id="GO:0003713">
    <property type="term" value="F:transcription coactivator activity"/>
    <property type="evidence" value="ECO:0007669"/>
    <property type="project" value="InterPro"/>
</dbReference>
<evidence type="ECO:0000256" key="3">
    <source>
        <dbReference type="ARBA" id="ARBA00023015"/>
    </source>
</evidence>
<evidence type="ECO:0000256" key="5">
    <source>
        <dbReference type="ARBA" id="ARBA00023163"/>
    </source>
</evidence>
<comment type="subcellular location">
    <subcellularLocation>
        <location evidence="1">Nucleus</location>
    </subcellularLocation>
</comment>
<proteinExistence type="inferred from homology"/>
<organism evidence="8 9">
    <name type="scientific">Pristionchus entomophagus</name>
    <dbReference type="NCBI Taxonomy" id="358040"/>
    <lineage>
        <taxon>Eukaryota</taxon>
        <taxon>Metazoa</taxon>
        <taxon>Ecdysozoa</taxon>
        <taxon>Nematoda</taxon>
        <taxon>Chromadorea</taxon>
        <taxon>Rhabditida</taxon>
        <taxon>Rhabditina</taxon>
        <taxon>Diplogasteromorpha</taxon>
        <taxon>Diplogasteroidea</taxon>
        <taxon>Neodiplogasteridae</taxon>
        <taxon>Pristionchus</taxon>
    </lineage>
</organism>
<comment type="similarity">
    <text evidence="2">Belongs to the transcriptional coactivator PC4 family.</text>
</comment>
<evidence type="ECO:0000256" key="1">
    <source>
        <dbReference type="ARBA" id="ARBA00004123"/>
    </source>
</evidence>
<keyword evidence="3" id="KW-0805">Transcription regulation</keyword>
<evidence type="ECO:0000256" key="2">
    <source>
        <dbReference type="ARBA" id="ARBA00009001"/>
    </source>
</evidence>
<name>A0AAV5T8M6_9BILA</name>
<gene>
    <name evidence="8" type="ORF">PENTCL1PPCAC_14081</name>
</gene>
<evidence type="ECO:0000313" key="9">
    <source>
        <dbReference type="Proteomes" id="UP001432027"/>
    </source>
</evidence>
<dbReference type="GO" id="GO:0005634">
    <property type="term" value="C:nucleus"/>
    <property type="evidence" value="ECO:0007669"/>
    <property type="project" value="UniProtKB-SubCell"/>
</dbReference>
<evidence type="ECO:0000259" key="7">
    <source>
        <dbReference type="Pfam" id="PF02229"/>
    </source>
</evidence>
<dbReference type="Gene3D" id="2.30.31.10">
    <property type="entry name" value="Transcriptional Coactivator Pc4, Chain A"/>
    <property type="match status" value="1"/>
</dbReference>
<dbReference type="Proteomes" id="UP001432027">
    <property type="component" value="Unassembled WGS sequence"/>
</dbReference>
<protein>
    <recommendedName>
        <fullName evidence="7">Transcriptional coactivator p15 (PC4) C-terminal domain-containing protein</fullName>
    </recommendedName>
</protein>
<keyword evidence="6" id="KW-0539">Nucleus</keyword>
<evidence type="ECO:0000256" key="4">
    <source>
        <dbReference type="ARBA" id="ARBA00023125"/>
    </source>
</evidence>
<dbReference type="GO" id="GO:0060261">
    <property type="term" value="P:positive regulation of transcription initiation by RNA polymerase II"/>
    <property type="evidence" value="ECO:0007669"/>
    <property type="project" value="InterPro"/>
</dbReference>
<dbReference type="InterPro" id="IPR003173">
    <property type="entry name" value="PC4_C"/>
</dbReference>